<evidence type="ECO:0000313" key="10">
    <source>
        <dbReference type="Proteomes" id="UP000472270"/>
    </source>
</evidence>
<protein>
    <recommendedName>
        <fullName evidence="8">DDE Tnp4 domain-containing protein</fullName>
    </recommendedName>
</protein>
<evidence type="ECO:0000256" key="2">
    <source>
        <dbReference type="ARBA" id="ARBA00004123"/>
    </source>
</evidence>
<sequence>MLLLYKDVCRFYVIWAYPRTYEWWSYINNTWTNREWLQNFRMQRCTFLMLCDTLRPWLTCQNTTYRKPVPVEVRVAICIWRLATNLEYRSISHLFGVGLTTCSIITQEVVTAINMIMTPQYIKTPSLAEFRIIVQGFRDKWRFPQVAGCIDGTHINIKAPPNMPADYYIRKGNYSIILQGVVDNKLMFWDINVGQPGKIHDARVFFERGSSDTLLPTWTETFAGVDVPLVLLGDSTYPLSHWLMKPYPEGRGVTPEQIQFNHHLSQARTTVERAFGHLKVRWRCLLKQCEAHITLISRIASACCVLHNYCEVHNEEFLPRDVVQEEEQENEDVEHRGQEHAQGNDIRDALCRYFCRNLNQMYFYRVMGLC</sequence>
<comment type="subcellular location">
    <subcellularLocation>
        <location evidence="2">Nucleus</location>
    </subcellularLocation>
</comment>
<dbReference type="InterPro" id="IPR045249">
    <property type="entry name" value="HARBI1-like"/>
</dbReference>
<comment type="similarity">
    <text evidence="3">Belongs to the HARBI1 family.</text>
</comment>
<accession>A0A673HQ67</accession>
<proteinExistence type="inferred from homology"/>
<organism evidence="9 10">
    <name type="scientific">Sinocyclocheilus rhinocerous</name>
    <dbReference type="NCBI Taxonomy" id="307959"/>
    <lineage>
        <taxon>Eukaryota</taxon>
        <taxon>Metazoa</taxon>
        <taxon>Chordata</taxon>
        <taxon>Craniata</taxon>
        <taxon>Vertebrata</taxon>
        <taxon>Euteleostomi</taxon>
        <taxon>Actinopterygii</taxon>
        <taxon>Neopterygii</taxon>
        <taxon>Teleostei</taxon>
        <taxon>Ostariophysi</taxon>
        <taxon>Cypriniformes</taxon>
        <taxon>Cyprinidae</taxon>
        <taxon>Cyprininae</taxon>
        <taxon>Sinocyclocheilus</taxon>
    </lineage>
</organism>
<evidence type="ECO:0000259" key="8">
    <source>
        <dbReference type="Pfam" id="PF13359"/>
    </source>
</evidence>
<keyword evidence="6" id="KW-0378">Hydrolase</keyword>
<evidence type="ECO:0000313" key="9">
    <source>
        <dbReference type="Ensembl" id="ENSSRHP00000028536.1"/>
    </source>
</evidence>
<dbReference type="InterPro" id="IPR027806">
    <property type="entry name" value="HARBI1_dom"/>
</dbReference>
<dbReference type="PANTHER" id="PTHR22930:SF85">
    <property type="entry name" value="GH03217P-RELATED"/>
    <property type="match status" value="1"/>
</dbReference>
<keyword evidence="4" id="KW-0540">Nuclease</keyword>
<dbReference type="GO" id="GO:0046872">
    <property type="term" value="F:metal ion binding"/>
    <property type="evidence" value="ECO:0007669"/>
    <property type="project" value="UniProtKB-KW"/>
</dbReference>
<evidence type="ECO:0000256" key="5">
    <source>
        <dbReference type="ARBA" id="ARBA00022723"/>
    </source>
</evidence>
<dbReference type="GO" id="GO:0004518">
    <property type="term" value="F:nuclease activity"/>
    <property type="evidence" value="ECO:0007669"/>
    <property type="project" value="UniProtKB-KW"/>
</dbReference>
<evidence type="ECO:0000256" key="7">
    <source>
        <dbReference type="ARBA" id="ARBA00023242"/>
    </source>
</evidence>
<name>A0A673HQ67_9TELE</name>
<keyword evidence="10" id="KW-1185">Reference proteome</keyword>
<dbReference type="Proteomes" id="UP000472270">
    <property type="component" value="Unassembled WGS sequence"/>
</dbReference>
<evidence type="ECO:0000256" key="1">
    <source>
        <dbReference type="ARBA" id="ARBA00001968"/>
    </source>
</evidence>
<dbReference type="Pfam" id="PF13359">
    <property type="entry name" value="DDE_Tnp_4"/>
    <property type="match status" value="1"/>
</dbReference>
<comment type="cofactor">
    <cofactor evidence="1">
        <name>a divalent metal cation</name>
        <dbReference type="ChEBI" id="CHEBI:60240"/>
    </cofactor>
</comment>
<dbReference type="Ensembl" id="ENSSRHT00000029384.1">
    <property type="protein sequence ID" value="ENSSRHP00000028536.1"/>
    <property type="gene ID" value="ENSSRHG00000014828.1"/>
</dbReference>
<dbReference type="GO" id="GO:0016787">
    <property type="term" value="F:hydrolase activity"/>
    <property type="evidence" value="ECO:0007669"/>
    <property type="project" value="UniProtKB-KW"/>
</dbReference>
<dbReference type="GO" id="GO:0005634">
    <property type="term" value="C:nucleus"/>
    <property type="evidence" value="ECO:0007669"/>
    <property type="project" value="UniProtKB-SubCell"/>
</dbReference>
<reference evidence="9" key="1">
    <citation type="submission" date="2025-08" db="UniProtKB">
        <authorList>
            <consortium name="Ensembl"/>
        </authorList>
    </citation>
    <scope>IDENTIFICATION</scope>
</reference>
<keyword evidence="7" id="KW-0539">Nucleus</keyword>
<feature type="domain" description="DDE Tnp4" evidence="8">
    <location>
        <begin position="150"/>
        <end position="308"/>
    </location>
</feature>
<dbReference type="AlphaFoldDB" id="A0A673HQ67"/>
<dbReference type="PANTHER" id="PTHR22930">
    <property type="match status" value="1"/>
</dbReference>
<evidence type="ECO:0000256" key="6">
    <source>
        <dbReference type="ARBA" id="ARBA00022801"/>
    </source>
</evidence>
<evidence type="ECO:0000256" key="3">
    <source>
        <dbReference type="ARBA" id="ARBA00006958"/>
    </source>
</evidence>
<keyword evidence="5" id="KW-0479">Metal-binding</keyword>
<reference evidence="9" key="2">
    <citation type="submission" date="2025-09" db="UniProtKB">
        <authorList>
            <consortium name="Ensembl"/>
        </authorList>
    </citation>
    <scope>IDENTIFICATION</scope>
</reference>
<evidence type="ECO:0000256" key="4">
    <source>
        <dbReference type="ARBA" id="ARBA00022722"/>
    </source>
</evidence>